<dbReference type="SUPFAM" id="SSF51230">
    <property type="entry name" value="Single hybrid motif"/>
    <property type="match status" value="1"/>
</dbReference>
<dbReference type="InterPro" id="IPR001078">
    <property type="entry name" value="2-oxoacid_DH_actylTfrase"/>
</dbReference>
<dbReference type="InterPro" id="IPR003016">
    <property type="entry name" value="2-oxoA_DH_lipoyl-BS"/>
</dbReference>
<dbReference type="Pfam" id="PF02817">
    <property type="entry name" value="E3_binding"/>
    <property type="match status" value="1"/>
</dbReference>
<dbReference type="GO" id="GO:0005737">
    <property type="term" value="C:cytoplasm"/>
    <property type="evidence" value="ECO:0007669"/>
    <property type="project" value="TreeGrafter"/>
</dbReference>
<dbReference type="EMBL" id="CP018099">
    <property type="protein sequence ID" value="APF20545.1"/>
    <property type="molecule type" value="Genomic_DNA"/>
</dbReference>
<sequence length="442" mass="47955">MAIEFKLPELGENIVSGRVAAVLIKEGDSVTADQPLAELETDKAVIEVPSPVNGTVKKVLIKEGQDVKIGEPMFIFEEESDEGQPTAQKADETTEKESPETSVAPDSVEMPAAADEAPIAAQPAPVIEEDVPAAPQVERKTGELAPAAPSVRRFAREIGIDINQVPGTGPGGRISIEDVKAYSKMLNKQRALQAGAATGVQAEPLPDFEKWGEIERQPMNRVREITARHLSYAWSTIPHVTQFDKADITDLEALRKKYSEQVQQAGGKLTVTAILLKVVALALKKFPQFNASIDLAKNEIIFKKYINIGVAVDTDRGLLVPVVKNVEAKSITELAVELAKISQKARERKLTPDEMQGGNFSISNLGGIGGTGFTPVVNAPEVAILGVSRSEIQPVYKDGQFVPRLMLPLSLSYDHRLIDGADAARFLRWICEALEQPFLLTL</sequence>
<dbReference type="CDD" id="cd06849">
    <property type="entry name" value="lipoyl_domain"/>
    <property type="match status" value="1"/>
</dbReference>
<dbReference type="AlphaFoldDB" id="H1XYS4"/>
<gene>
    <name evidence="13" type="ORF">Cabys_3800</name>
    <name evidence="14" type="ORF">Calab_1318</name>
</gene>
<dbReference type="Gene3D" id="2.40.50.100">
    <property type="match status" value="1"/>
</dbReference>
<feature type="domain" description="Lipoyl-binding" evidence="11">
    <location>
        <begin position="2"/>
        <end position="77"/>
    </location>
</feature>
<evidence type="ECO:0000259" key="11">
    <source>
        <dbReference type="PROSITE" id="PS50968"/>
    </source>
</evidence>
<evidence type="ECO:0000256" key="8">
    <source>
        <dbReference type="ARBA" id="ARBA00048370"/>
    </source>
</evidence>
<dbReference type="InterPro" id="IPR000089">
    <property type="entry name" value="Biotin_lipoyl"/>
</dbReference>
<comment type="function">
    <text evidence="7">The pyruvate dehydrogenase complex catalyzes the overall conversion of pyruvate to acetyl-CoA and CO(2). It contains multiple copies of three enzymatic components: pyruvate dehydrogenase (E1), dihydrolipoamide acetyltransferase (E2) and lipoamide dehydrogenase (E3).</text>
</comment>
<dbReference type="PANTHER" id="PTHR43178:SF2">
    <property type="entry name" value="DIHYDROLIPOYLLYSINE-RESIDUE ACETYLTRANSFERASE COMPONENT OF PYRUVATE DEHYDROGENASE COMPLEX"/>
    <property type="match status" value="1"/>
</dbReference>
<evidence type="ECO:0000313" key="15">
    <source>
        <dbReference type="Proteomes" id="UP000004671"/>
    </source>
</evidence>
<dbReference type="eggNOG" id="COG0508">
    <property type="taxonomic scope" value="Bacteria"/>
</dbReference>
<dbReference type="GO" id="GO:0004742">
    <property type="term" value="F:dihydrolipoyllysine-residue acetyltransferase activity"/>
    <property type="evidence" value="ECO:0007669"/>
    <property type="project" value="UniProtKB-EC"/>
</dbReference>
<dbReference type="PROSITE" id="PS51826">
    <property type="entry name" value="PSBD"/>
    <property type="match status" value="1"/>
</dbReference>
<dbReference type="Proteomes" id="UP000183868">
    <property type="component" value="Chromosome"/>
</dbReference>
<reference evidence="13 16" key="2">
    <citation type="submission" date="2016-11" db="EMBL/GenBank/DDBJ databases">
        <title>Genomic analysis of Caldithrix abyssi and proposal of a novel bacterial phylum Caldithrichaeota.</title>
        <authorList>
            <person name="Kublanov I."/>
            <person name="Sigalova O."/>
            <person name="Gavrilov S."/>
            <person name="Lebedinsky A."/>
            <person name="Ivanova N."/>
            <person name="Daum C."/>
            <person name="Reddy T."/>
            <person name="Klenk H.P."/>
            <person name="Goker M."/>
            <person name="Reva O."/>
            <person name="Miroshnichenko M."/>
            <person name="Kyprides N."/>
            <person name="Woyke T."/>
            <person name="Gelfand M."/>
        </authorList>
    </citation>
    <scope>NUCLEOTIDE SEQUENCE [LARGE SCALE GENOMIC DNA]</scope>
    <source>
        <strain evidence="13 16">LF13</strain>
    </source>
</reference>
<dbReference type="PaxDb" id="880073-Calab_1318"/>
<dbReference type="InParanoid" id="H1XYS4"/>
<dbReference type="InterPro" id="IPR036625">
    <property type="entry name" value="E3-bd_dom_sf"/>
</dbReference>
<feature type="compositionally biased region" description="Basic and acidic residues" evidence="10">
    <location>
        <begin position="89"/>
        <end position="99"/>
    </location>
</feature>
<evidence type="ECO:0000256" key="4">
    <source>
        <dbReference type="ARBA" id="ARBA00022679"/>
    </source>
</evidence>
<dbReference type="SUPFAM" id="SSF52777">
    <property type="entry name" value="CoA-dependent acyltransferases"/>
    <property type="match status" value="1"/>
</dbReference>
<evidence type="ECO:0000256" key="3">
    <source>
        <dbReference type="ARBA" id="ARBA00011484"/>
    </source>
</evidence>
<keyword evidence="5 9" id="KW-0450">Lipoyl</keyword>
<comment type="similarity">
    <text evidence="2 9">Belongs to the 2-oxoacid dehydrogenase family.</text>
</comment>
<reference evidence="14 15" key="1">
    <citation type="submission" date="2011-09" db="EMBL/GenBank/DDBJ databases">
        <title>The permanent draft genome of Caldithrix abyssi DSM 13497.</title>
        <authorList>
            <consortium name="US DOE Joint Genome Institute (JGI-PGF)"/>
            <person name="Lucas S."/>
            <person name="Han J."/>
            <person name="Lapidus A."/>
            <person name="Bruce D."/>
            <person name="Goodwin L."/>
            <person name="Pitluck S."/>
            <person name="Peters L."/>
            <person name="Kyrpides N."/>
            <person name="Mavromatis K."/>
            <person name="Ivanova N."/>
            <person name="Mikhailova N."/>
            <person name="Chertkov O."/>
            <person name="Detter J.C."/>
            <person name="Tapia R."/>
            <person name="Han C."/>
            <person name="Land M."/>
            <person name="Hauser L."/>
            <person name="Markowitz V."/>
            <person name="Cheng J.-F."/>
            <person name="Hugenholtz P."/>
            <person name="Woyke T."/>
            <person name="Wu D."/>
            <person name="Spring S."/>
            <person name="Brambilla E."/>
            <person name="Klenk H.-P."/>
            <person name="Eisen J.A."/>
        </authorList>
    </citation>
    <scope>NUCLEOTIDE SEQUENCE [LARGE SCALE GENOMIC DNA]</scope>
    <source>
        <strain evidence="14 15">DSM 13497</strain>
    </source>
</reference>
<dbReference type="OrthoDB" id="9805770at2"/>
<dbReference type="InterPro" id="IPR011053">
    <property type="entry name" value="Single_hybrid_motif"/>
</dbReference>
<proteinExistence type="inferred from homology"/>
<dbReference type="GO" id="GO:0031405">
    <property type="term" value="F:lipoic acid binding"/>
    <property type="evidence" value="ECO:0007669"/>
    <property type="project" value="TreeGrafter"/>
</dbReference>
<dbReference type="InterPro" id="IPR004167">
    <property type="entry name" value="PSBD"/>
</dbReference>
<dbReference type="SUPFAM" id="SSF47005">
    <property type="entry name" value="Peripheral subunit-binding domain of 2-oxo acid dehydrogenase complex"/>
    <property type="match status" value="1"/>
</dbReference>
<dbReference type="InterPro" id="IPR050743">
    <property type="entry name" value="2-oxoacid_DH_E2_comp"/>
</dbReference>
<comment type="cofactor">
    <cofactor evidence="1 9">
        <name>(R)-lipoate</name>
        <dbReference type="ChEBI" id="CHEBI:83088"/>
    </cofactor>
</comment>
<dbReference type="Gene3D" id="3.30.559.10">
    <property type="entry name" value="Chloramphenicol acetyltransferase-like domain"/>
    <property type="match status" value="1"/>
</dbReference>
<protein>
    <recommendedName>
        <fullName evidence="9">Dihydrolipoamide acetyltransferase component of pyruvate dehydrogenase complex</fullName>
        <ecNumber evidence="9">2.3.1.-</ecNumber>
    </recommendedName>
</protein>
<evidence type="ECO:0000256" key="1">
    <source>
        <dbReference type="ARBA" id="ARBA00001938"/>
    </source>
</evidence>
<dbReference type="EC" id="2.3.1.-" evidence="9"/>
<evidence type="ECO:0000256" key="2">
    <source>
        <dbReference type="ARBA" id="ARBA00007317"/>
    </source>
</evidence>
<evidence type="ECO:0000313" key="16">
    <source>
        <dbReference type="Proteomes" id="UP000183868"/>
    </source>
</evidence>
<dbReference type="Proteomes" id="UP000004671">
    <property type="component" value="Chromosome"/>
</dbReference>
<dbReference type="Pfam" id="PF00364">
    <property type="entry name" value="Biotin_lipoyl"/>
    <property type="match status" value="1"/>
</dbReference>
<organism evidence="14 15">
    <name type="scientific">Caldithrix abyssi DSM 13497</name>
    <dbReference type="NCBI Taxonomy" id="880073"/>
    <lineage>
        <taxon>Bacteria</taxon>
        <taxon>Pseudomonadati</taxon>
        <taxon>Calditrichota</taxon>
        <taxon>Calditrichia</taxon>
        <taxon>Calditrichales</taxon>
        <taxon>Calditrichaceae</taxon>
        <taxon>Caldithrix</taxon>
    </lineage>
</organism>
<dbReference type="KEGG" id="caby:Cabys_3800"/>
<dbReference type="FunFam" id="3.30.559.10:FF:000004">
    <property type="entry name" value="Acetyltransferase component of pyruvate dehydrogenase complex"/>
    <property type="match status" value="1"/>
</dbReference>
<comment type="catalytic activity">
    <reaction evidence="8">
        <text>N(6)-[(R)-dihydrolipoyl]-L-lysyl-[protein] + acetyl-CoA = N(6)-[(R)-S(8)-acetyldihydrolipoyl]-L-lysyl-[protein] + CoA</text>
        <dbReference type="Rhea" id="RHEA:17017"/>
        <dbReference type="Rhea" id="RHEA-COMP:10475"/>
        <dbReference type="Rhea" id="RHEA-COMP:10478"/>
        <dbReference type="ChEBI" id="CHEBI:57287"/>
        <dbReference type="ChEBI" id="CHEBI:57288"/>
        <dbReference type="ChEBI" id="CHEBI:83100"/>
        <dbReference type="ChEBI" id="CHEBI:83111"/>
        <dbReference type="EC" id="2.3.1.12"/>
    </reaction>
</comment>
<dbReference type="PROSITE" id="PS00189">
    <property type="entry name" value="LIPOYL"/>
    <property type="match status" value="1"/>
</dbReference>
<keyword evidence="4 9" id="KW-0808">Transferase</keyword>
<evidence type="ECO:0000256" key="6">
    <source>
        <dbReference type="ARBA" id="ARBA00023315"/>
    </source>
</evidence>
<dbReference type="Gene3D" id="4.10.320.10">
    <property type="entry name" value="E3-binding domain"/>
    <property type="match status" value="1"/>
</dbReference>
<evidence type="ECO:0000256" key="9">
    <source>
        <dbReference type="RuleBase" id="RU003423"/>
    </source>
</evidence>
<dbReference type="Pfam" id="PF00198">
    <property type="entry name" value="2-oxoacid_dh"/>
    <property type="match status" value="1"/>
</dbReference>
<accession>H1XYS4</accession>
<evidence type="ECO:0000256" key="7">
    <source>
        <dbReference type="ARBA" id="ARBA00025211"/>
    </source>
</evidence>
<dbReference type="STRING" id="880073.Cabys_3800"/>
<keyword evidence="15" id="KW-1185">Reference proteome</keyword>
<dbReference type="PROSITE" id="PS50968">
    <property type="entry name" value="BIOTINYL_LIPOYL"/>
    <property type="match status" value="1"/>
</dbReference>
<dbReference type="RefSeq" id="WP_006928020.1">
    <property type="nucleotide sequence ID" value="NZ_CM001402.1"/>
</dbReference>
<evidence type="ECO:0000259" key="12">
    <source>
        <dbReference type="PROSITE" id="PS51826"/>
    </source>
</evidence>
<dbReference type="InterPro" id="IPR023213">
    <property type="entry name" value="CAT-like_dom_sf"/>
</dbReference>
<dbReference type="GO" id="GO:0006086">
    <property type="term" value="P:pyruvate decarboxylation to acetyl-CoA"/>
    <property type="evidence" value="ECO:0007669"/>
    <property type="project" value="TreeGrafter"/>
</dbReference>
<feature type="domain" description="Peripheral subunit-binding (PSBD)" evidence="12">
    <location>
        <begin position="146"/>
        <end position="183"/>
    </location>
</feature>
<dbReference type="PANTHER" id="PTHR43178">
    <property type="entry name" value="DIHYDROLIPOAMIDE ACETYLTRANSFERASE COMPONENT OF PYRUVATE DEHYDROGENASE COMPLEX"/>
    <property type="match status" value="1"/>
</dbReference>
<comment type="subunit">
    <text evidence="3">Forms a 24-polypeptide structural core with octahedral symmetry.</text>
</comment>
<dbReference type="HOGENOM" id="CLU_016733_10_0_0"/>
<dbReference type="EMBL" id="CM001402">
    <property type="protein sequence ID" value="EHO40943.1"/>
    <property type="molecule type" value="Genomic_DNA"/>
</dbReference>
<name>H1XYS4_CALAY</name>
<evidence type="ECO:0000313" key="14">
    <source>
        <dbReference type="EMBL" id="EHO40943.1"/>
    </source>
</evidence>
<keyword evidence="6 9" id="KW-0012">Acyltransferase</keyword>
<evidence type="ECO:0000256" key="5">
    <source>
        <dbReference type="ARBA" id="ARBA00022823"/>
    </source>
</evidence>
<evidence type="ECO:0000256" key="10">
    <source>
        <dbReference type="SAM" id="MobiDB-lite"/>
    </source>
</evidence>
<keyword evidence="13" id="KW-0670">Pyruvate</keyword>
<dbReference type="FunCoup" id="H1XYS4">
    <property type="interactions" value="473"/>
</dbReference>
<evidence type="ECO:0000313" key="13">
    <source>
        <dbReference type="EMBL" id="APF20545.1"/>
    </source>
</evidence>
<feature type="region of interest" description="Disordered" evidence="10">
    <location>
        <begin position="76"/>
        <end position="107"/>
    </location>
</feature>